<dbReference type="InterPro" id="IPR015995">
    <property type="entry name" value="MlrC_N"/>
</dbReference>
<evidence type="ECO:0000313" key="4">
    <source>
        <dbReference type="EMBL" id="NPT55365.1"/>
    </source>
</evidence>
<comment type="function">
    <text evidence="1">Involved in peptidolytic degradation of cyclic heptapeptide hepatotoxin microcystin (MC).</text>
</comment>
<dbReference type="InterPro" id="IPR010799">
    <property type="entry name" value="MlrC_C"/>
</dbReference>
<dbReference type="GO" id="GO:0008237">
    <property type="term" value="F:metallopeptidase activity"/>
    <property type="evidence" value="ECO:0007669"/>
    <property type="project" value="UniProtKB-KW"/>
</dbReference>
<evidence type="ECO:0000256" key="1">
    <source>
        <dbReference type="PIRNR" id="PIRNR012702"/>
    </source>
</evidence>
<feature type="domain" description="Microcystin LR degradation protein MlrC C-terminal" evidence="2">
    <location>
        <begin position="303"/>
        <end position="480"/>
    </location>
</feature>
<dbReference type="Proteomes" id="UP000655523">
    <property type="component" value="Unassembled WGS sequence"/>
</dbReference>
<keyword evidence="5" id="KW-1185">Reference proteome</keyword>
<reference evidence="4 5" key="1">
    <citation type="submission" date="2019-11" db="EMBL/GenBank/DDBJ databases">
        <title>Metabolism of dissolved organic matter in forest soils.</title>
        <authorList>
            <person name="Cyle K.T."/>
            <person name="Wilhelm R.C."/>
            <person name="Martinez C.E."/>
        </authorList>
    </citation>
    <scope>NUCLEOTIDE SEQUENCE [LARGE SCALE GENOMIC DNA]</scope>
    <source>
        <strain evidence="4 5">5N</strain>
    </source>
</reference>
<keyword evidence="1" id="KW-0645">Protease</keyword>
<comment type="cofactor">
    <cofactor evidence="1">
        <name>Zn(2+)</name>
        <dbReference type="ChEBI" id="CHEBI:29105"/>
    </cofactor>
    <text evidence="1">Binds 1 zinc ion per subunit.</text>
</comment>
<proteinExistence type="inferred from homology"/>
<dbReference type="Pfam" id="PF07171">
    <property type="entry name" value="MlrC_C"/>
    <property type="match status" value="1"/>
</dbReference>
<dbReference type="InterPro" id="IPR009197">
    <property type="entry name" value="MlrC"/>
</dbReference>
<accession>A0A972SL94</accession>
<dbReference type="EMBL" id="WOEZ01000058">
    <property type="protein sequence ID" value="NPT55365.1"/>
    <property type="molecule type" value="Genomic_DNA"/>
</dbReference>
<keyword evidence="1" id="KW-0378">Hydrolase</keyword>
<keyword evidence="1" id="KW-0482">Metalloprotease</keyword>
<gene>
    <name evidence="4" type="ORF">GNZ13_12335</name>
</gene>
<dbReference type="Pfam" id="PF07364">
    <property type="entry name" value="DUF1485"/>
    <property type="match status" value="1"/>
</dbReference>
<feature type="domain" description="Microcystin LR degradation protein MlrC N-terminal" evidence="3">
    <location>
        <begin position="2"/>
        <end position="291"/>
    </location>
</feature>
<name>A0A972SL94_9BURK</name>
<keyword evidence="1" id="KW-0479">Metal-binding</keyword>
<dbReference type="RefSeq" id="WP_172164220.1">
    <property type="nucleotide sequence ID" value="NZ_WOEZ01000058.1"/>
</dbReference>
<evidence type="ECO:0000259" key="3">
    <source>
        <dbReference type="Pfam" id="PF07364"/>
    </source>
</evidence>
<dbReference type="GO" id="GO:0046872">
    <property type="term" value="F:metal ion binding"/>
    <property type="evidence" value="ECO:0007669"/>
    <property type="project" value="UniProtKB-KW"/>
</dbReference>
<comment type="similarity">
    <text evidence="1">Belongs to the peptidase M81 family.</text>
</comment>
<evidence type="ECO:0000313" key="5">
    <source>
        <dbReference type="Proteomes" id="UP000655523"/>
    </source>
</evidence>
<protein>
    <recommendedName>
        <fullName evidence="1">Microcystinase C</fullName>
        <shortName evidence="1">MlrC</shortName>
    </recommendedName>
</protein>
<organism evidence="4 5">
    <name type="scientific">Paraburkholderia elongata</name>
    <dbReference type="NCBI Taxonomy" id="2675747"/>
    <lineage>
        <taxon>Bacteria</taxon>
        <taxon>Pseudomonadati</taxon>
        <taxon>Pseudomonadota</taxon>
        <taxon>Betaproteobacteria</taxon>
        <taxon>Burkholderiales</taxon>
        <taxon>Burkholderiaceae</taxon>
        <taxon>Paraburkholderia</taxon>
    </lineage>
</organism>
<evidence type="ECO:0000259" key="2">
    <source>
        <dbReference type="Pfam" id="PF07171"/>
    </source>
</evidence>
<comment type="caution">
    <text evidence="4">The sequence shown here is derived from an EMBL/GenBank/DDBJ whole genome shotgun (WGS) entry which is preliminary data.</text>
</comment>
<dbReference type="AlphaFoldDB" id="A0A972SL94"/>
<dbReference type="PIRSF" id="PIRSF012702">
    <property type="entry name" value="UCP012702"/>
    <property type="match status" value="1"/>
</dbReference>
<sequence length="517" mass="55839">MKILIAGFQHETNTFAPTRAGWENFLQGEGFPALTRGAEVLHLRDVNVPVAGFIRHAEAAGHELIPVIWAGASPSAHVTQDAYERIAGCILQAVKTETFNAIYLDLHGAMVAEHTDDGEGELLERIRITVGAAIPVVATLDLHANVTQRMLKYADALVAYRTYPHVDMAQTGERAARILDELLADRLPLKRVARRIPFLIPINAMCTLDEPARGVYELVASLERDTVTSLSFAPGFPAADFAECGPAIWGYGHDEDALTAAVDTLFDKITALEAQWAVRFLTPDEVVIDAMLRSRSAQQPVIIADTQDNLGAGGDSNTMFMVRALLRNGAVGAAVGMIWDAQAVAAAHRAGVGATLELALGGRSGVPGDEPLVGPFHVEHVSDGHFRFDGPMMNGMSGDLGPVACLRIDGVRIAVSSIKMQMFERNLYRVAGVEPEQMKILVNKSSVHFRADFQSIADTILVAKAPGPMAADPCDLPWRHLDPRIRVRPTGKSLGELRATDSDLTAVWSSHQNGFIA</sequence>
<dbReference type="GO" id="GO:0006508">
    <property type="term" value="P:proteolysis"/>
    <property type="evidence" value="ECO:0007669"/>
    <property type="project" value="UniProtKB-KW"/>
</dbReference>